<evidence type="ECO:0000313" key="13">
    <source>
        <dbReference type="Ensembl" id="ENSHHUP00000035094.1"/>
    </source>
</evidence>
<keyword evidence="7" id="KW-0865">Zymogen</keyword>
<dbReference type="PROSITE" id="PS51864">
    <property type="entry name" value="ASTACIN"/>
    <property type="match status" value="1"/>
</dbReference>
<dbReference type="SUPFAM" id="SSF55486">
    <property type="entry name" value="Metalloproteases ('zincins'), catalytic domain"/>
    <property type="match status" value="1"/>
</dbReference>
<evidence type="ECO:0000256" key="10">
    <source>
        <dbReference type="PROSITE-ProRule" id="PRU01211"/>
    </source>
</evidence>
<evidence type="ECO:0000313" key="14">
    <source>
        <dbReference type="Proteomes" id="UP000314982"/>
    </source>
</evidence>
<keyword evidence="6 10" id="KW-0482">Metalloprotease</keyword>
<dbReference type="InterPro" id="IPR001506">
    <property type="entry name" value="Peptidase_M12A"/>
</dbReference>
<evidence type="ECO:0000256" key="5">
    <source>
        <dbReference type="ARBA" id="ARBA00022833"/>
    </source>
</evidence>
<evidence type="ECO:0000256" key="11">
    <source>
        <dbReference type="RuleBase" id="RU361183"/>
    </source>
</evidence>
<dbReference type="GeneTree" id="ENSGT00950000183111"/>
<dbReference type="GO" id="GO:0004222">
    <property type="term" value="F:metalloendopeptidase activity"/>
    <property type="evidence" value="ECO:0007669"/>
    <property type="project" value="UniProtKB-UniRule"/>
</dbReference>
<keyword evidence="9" id="KW-0325">Glycoprotein</keyword>
<name>A0A4W5MB71_9TELE</name>
<reference evidence="13" key="2">
    <citation type="submission" date="2025-08" db="UniProtKB">
        <authorList>
            <consortium name="Ensembl"/>
        </authorList>
    </citation>
    <scope>IDENTIFICATION</scope>
</reference>
<comment type="caution">
    <text evidence="10">Lacks conserved residue(s) required for the propagation of feature annotation.</text>
</comment>
<dbReference type="GO" id="GO:0006508">
    <property type="term" value="P:proteolysis"/>
    <property type="evidence" value="ECO:0007669"/>
    <property type="project" value="UniProtKB-KW"/>
</dbReference>
<evidence type="ECO:0000256" key="3">
    <source>
        <dbReference type="ARBA" id="ARBA00022729"/>
    </source>
</evidence>
<feature type="binding site" evidence="10">
    <location>
        <position position="151"/>
    </location>
    <ligand>
        <name>Zn(2+)</name>
        <dbReference type="ChEBI" id="CHEBI:29105"/>
        <note>catalytic</note>
    </ligand>
</feature>
<evidence type="ECO:0000256" key="7">
    <source>
        <dbReference type="ARBA" id="ARBA00023145"/>
    </source>
</evidence>
<keyword evidence="3" id="KW-0732">Signal</keyword>
<reference evidence="14" key="1">
    <citation type="submission" date="2018-06" db="EMBL/GenBank/DDBJ databases">
        <title>Genome assembly of Danube salmon.</title>
        <authorList>
            <person name="Macqueen D.J."/>
            <person name="Gundappa M.K."/>
        </authorList>
    </citation>
    <scope>NUCLEOTIDE SEQUENCE [LARGE SCALE GENOMIC DNA]</scope>
</reference>
<feature type="domain" description="Peptidase M12A" evidence="12">
    <location>
        <begin position="46"/>
        <end position="245"/>
    </location>
</feature>
<sequence length="246" mass="28168">MLWGCFAAGKTGALHKIDRIKENDPYSHNSIIRVYNYSKHCTLTLTGTGEEEEKRYPDITEINKGKKPDFTDNYMNAKGIILRAMEQIRLKTCVDFKPREAEPNYLFIIEDEGCYSYVGIQRWGNQSLSIGLGCGHIAIIEHEFLHALGWHEQSRYDRDDHVTIVWENIEEGKEHNFEKRSASQTSTLGTQFDYTSVMHYGKDDFTNGNGSTIITKQPEYQDVTGQGMDMSSNDVLKLNTLYNCSK</sequence>
<keyword evidence="5 10" id="KW-0862">Zinc</keyword>
<organism evidence="13 14">
    <name type="scientific">Hucho hucho</name>
    <name type="common">huchen</name>
    <dbReference type="NCBI Taxonomy" id="62062"/>
    <lineage>
        <taxon>Eukaryota</taxon>
        <taxon>Metazoa</taxon>
        <taxon>Chordata</taxon>
        <taxon>Craniata</taxon>
        <taxon>Vertebrata</taxon>
        <taxon>Euteleostomi</taxon>
        <taxon>Actinopterygii</taxon>
        <taxon>Neopterygii</taxon>
        <taxon>Teleostei</taxon>
        <taxon>Protacanthopterygii</taxon>
        <taxon>Salmoniformes</taxon>
        <taxon>Salmonidae</taxon>
        <taxon>Salmoninae</taxon>
        <taxon>Hucho</taxon>
    </lineage>
</organism>
<dbReference type="Proteomes" id="UP000314982">
    <property type="component" value="Unassembled WGS sequence"/>
</dbReference>
<dbReference type="Pfam" id="PF01400">
    <property type="entry name" value="Astacin"/>
    <property type="match status" value="1"/>
</dbReference>
<keyword evidence="8" id="KW-1015">Disulfide bond</keyword>
<comment type="cofactor">
    <cofactor evidence="10 11">
        <name>Zn(2+)</name>
        <dbReference type="ChEBI" id="CHEBI:29105"/>
    </cofactor>
    <text evidence="10 11">Binds 1 zinc ion per subunit.</text>
</comment>
<keyword evidence="2 10" id="KW-0479">Metal-binding</keyword>
<dbReference type="GO" id="GO:0008270">
    <property type="term" value="F:zinc ion binding"/>
    <property type="evidence" value="ECO:0007669"/>
    <property type="project" value="UniProtKB-UniRule"/>
</dbReference>
<evidence type="ECO:0000256" key="4">
    <source>
        <dbReference type="ARBA" id="ARBA00022801"/>
    </source>
</evidence>
<reference evidence="13" key="3">
    <citation type="submission" date="2025-09" db="UniProtKB">
        <authorList>
            <consortium name="Ensembl"/>
        </authorList>
    </citation>
    <scope>IDENTIFICATION</scope>
</reference>
<evidence type="ECO:0000256" key="8">
    <source>
        <dbReference type="ARBA" id="ARBA00023157"/>
    </source>
</evidence>
<feature type="active site" evidence="10">
    <location>
        <position position="143"/>
    </location>
</feature>
<proteinExistence type="predicted"/>
<dbReference type="Ensembl" id="ENSHHUT00000036503.1">
    <property type="protein sequence ID" value="ENSHHUP00000035094.1"/>
    <property type="gene ID" value="ENSHHUG00000022091.1"/>
</dbReference>
<dbReference type="InterPro" id="IPR024079">
    <property type="entry name" value="MetalloPept_cat_dom_sf"/>
</dbReference>
<dbReference type="EC" id="3.4.24.-" evidence="11"/>
<dbReference type="Gene3D" id="3.40.390.10">
    <property type="entry name" value="Collagenase (Catalytic Domain)"/>
    <property type="match status" value="1"/>
</dbReference>
<keyword evidence="1 10" id="KW-0645">Protease</keyword>
<dbReference type="AlphaFoldDB" id="A0A4W5MB71"/>
<evidence type="ECO:0000256" key="9">
    <source>
        <dbReference type="ARBA" id="ARBA00023180"/>
    </source>
</evidence>
<dbReference type="FunFam" id="3.40.390.10:FF:000015">
    <property type="entry name" value="Meprin A subunit"/>
    <property type="match status" value="1"/>
</dbReference>
<dbReference type="PANTHER" id="PTHR10127">
    <property type="entry name" value="DISCOIDIN, CUB, EGF, LAMININ , AND ZINC METALLOPROTEASE DOMAIN CONTAINING"/>
    <property type="match status" value="1"/>
</dbReference>
<accession>A0A4W5MB71</accession>
<keyword evidence="14" id="KW-1185">Reference proteome</keyword>
<keyword evidence="4 10" id="KW-0378">Hydrolase</keyword>
<evidence type="ECO:0000256" key="1">
    <source>
        <dbReference type="ARBA" id="ARBA00022670"/>
    </source>
</evidence>
<evidence type="ECO:0000256" key="2">
    <source>
        <dbReference type="ARBA" id="ARBA00022723"/>
    </source>
</evidence>
<dbReference type="PANTHER" id="PTHR10127:SF903">
    <property type="entry name" value="MEPRIN A SUBUNIT"/>
    <property type="match status" value="1"/>
</dbReference>
<feature type="binding site" evidence="10">
    <location>
        <position position="146"/>
    </location>
    <ligand>
        <name>Zn(2+)</name>
        <dbReference type="ChEBI" id="CHEBI:29105"/>
        <note>catalytic</note>
    </ligand>
</feature>
<dbReference type="SMART" id="SM00235">
    <property type="entry name" value="ZnMc"/>
    <property type="match status" value="1"/>
</dbReference>
<protein>
    <recommendedName>
        <fullName evidence="11">Metalloendopeptidase</fullName>
        <ecNumber evidence="11">3.4.24.-</ecNumber>
    </recommendedName>
</protein>
<feature type="binding site" evidence="10">
    <location>
        <position position="142"/>
    </location>
    <ligand>
        <name>Zn(2+)</name>
        <dbReference type="ChEBI" id="CHEBI:29105"/>
        <note>catalytic</note>
    </ligand>
</feature>
<dbReference type="PRINTS" id="PR00480">
    <property type="entry name" value="ASTACIN"/>
</dbReference>
<evidence type="ECO:0000256" key="6">
    <source>
        <dbReference type="ARBA" id="ARBA00023049"/>
    </source>
</evidence>
<dbReference type="InterPro" id="IPR006026">
    <property type="entry name" value="Peptidase_Metallo"/>
</dbReference>
<evidence type="ECO:0000259" key="12">
    <source>
        <dbReference type="PROSITE" id="PS51864"/>
    </source>
</evidence>